<feature type="region of interest" description="Disordered" evidence="1">
    <location>
        <begin position="1"/>
        <end position="22"/>
    </location>
</feature>
<proteinExistence type="predicted"/>
<dbReference type="RefSeq" id="WP_220565969.1">
    <property type="nucleotide sequence ID" value="NZ_CP074136.1"/>
</dbReference>
<geneLocation type="plasmid" evidence="2 3">
    <name>unnamed4</name>
</geneLocation>
<keyword evidence="2" id="KW-0614">Plasmid</keyword>
<evidence type="ECO:0000256" key="1">
    <source>
        <dbReference type="SAM" id="MobiDB-lite"/>
    </source>
</evidence>
<protein>
    <recommendedName>
        <fullName evidence="4">dATP/dGTP diphosphohydrolase N-terminal domain-containing protein</fullName>
    </recommendedName>
</protein>
<organism evidence="2 3">
    <name type="scientific">Nocardiopsis changdeensis</name>
    <dbReference type="NCBI Taxonomy" id="2831969"/>
    <lineage>
        <taxon>Bacteria</taxon>
        <taxon>Bacillati</taxon>
        <taxon>Actinomycetota</taxon>
        <taxon>Actinomycetes</taxon>
        <taxon>Streptosporangiales</taxon>
        <taxon>Nocardiopsidaceae</taxon>
        <taxon>Nocardiopsis</taxon>
    </lineage>
</organism>
<accession>A0A975QCD7</accession>
<name>A0A975QCD7_9ACTN</name>
<dbReference type="EMBL" id="CP074136">
    <property type="protein sequence ID" value="QUX26543.1"/>
    <property type="molecule type" value="Genomic_DNA"/>
</dbReference>
<dbReference type="Proteomes" id="UP000676079">
    <property type="component" value="Plasmid unnamed4"/>
</dbReference>
<evidence type="ECO:0000313" key="3">
    <source>
        <dbReference type="Proteomes" id="UP000676079"/>
    </source>
</evidence>
<evidence type="ECO:0008006" key="4">
    <source>
        <dbReference type="Google" id="ProtNLM"/>
    </source>
</evidence>
<sequence>MSDLSDDLRNLTPDPDDQPLKIEVDEATRTDNPQVTFQTLAEEFAEHYRKILTRLPADRRAAHEQGWEEIHRSTLVYWEQTKCNGHDPATLYGWETVAAMVDISQHMLNIAAEAAEQDE</sequence>
<reference evidence="3" key="1">
    <citation type="submission" date="2021-05" db="EMBL/GenBank/DDBJ databases">
        <title>Direct Submission.</title>
        <authorList>
            <person name="Li K."/>
            <person name="Gao J."/>
        </authorList>
    </citation>
    <scope>NUCLEOTIDE SEQUENCE [LARGE SCALE GENOMIC DNA]</scope>
    <source>
        <strain evidence="3">Mg02</strain>
        <plasmid evidence="3">unnamed4</plasmid>
    </source>
</reference>
<evidence type="ECO:0000313" key="2">
    <source>
        <dbReference type="EMBL" id="QUX26543.1"/>
    </source>
</evidence>
<keyword evidence="3" id="KW-1185">Reference proteome</keyword>
<gene>
    <name evidence="2" type="ORF">KGD84_33125</name>
</gene>